<comment type="caution">
    <text evidence="8">Lacks conserved residue(s) required for the propagation of feature annotation.</text>
</comment>
<evidence type="ECO:0000313" key="13">
    <source>
        <dbReference type="WBParaSite" id="SVE_0902200.1"/>
    </source>
</evidence>
<dbReference type="AlphaFoldDB" id="A0A0K0FJE8"/>
<evidence type="ECO:0000256" key="9">
    <source>
        <dbReference type="RuleBase" id="RU361183"/>
    </source>
</evidence>
<dbReference type="PROSITE" id="PS00022">
    <property type="entry name" value="EGF_1"/>
    <property type="match status" value="1"/>
</dbReference>
<proteinExistence type="predicted"/>
<name>A0A0K0FJE8_STRVS</name>
<dbReference type="WBParaSite" id="SVE_0902200.1">
    <property type="protein sequence ID" value="SVE_0902200.1"/>
    <property type="gene ID" value="SVE_0902200"/>
</dbReference>
<dbReference type="GO" id="GO:0006508">
    <property type="term" value="P:proteolysis"/>
    <property type="evidence" value="ECO:0007669"/>
    <property type="project" value="UniProtKB-KW"/>
</dbReference>
<dbReference type="EC" id="3.4.24.-" evidence="9"/>
<keyword evidence="7" id="KW-1015">Disulfide bond</keyword>
<dbReference type="Pfam" id="PF01400">
    <property type="entry name" value="Astacin"/>
    <property type="match status" value="1"/>
</dbReference>
<dbReference type="InterPro" id="IPR000742">
    <property type="entry name" value="EGF"/>
</dbReference>
<dbReference type="Gene3D" id="3.40.390.10">
    <property type="entry name" value="Collagenase (Catalytic Domain)"/>
    <property type="match status" value="1"/>
</dbReference>
<dbReference type="InterPro" id="IPR024079">
    <property type="entry name" value="MetalloPept_cat_dom_sf"/>
</dbReference>
<dbReference type="SUPFAM" id="SSF55486">
    <property type="entry name" value="Metalloproteases ('zincins'), catalytic domain"/>
    <property type="match status" value="1"/>
</dbReference>
<evidence type="ECO:0000313" key="12">
    <source>
        <dbReference type="Proteomes" id="UP000035680"/>
    </source>
</evidence>
<keyword evidence="12" id="KW-1185">Reference proteome</keyword>
<feature type="compositionally biased region" description="Basic and acidic residues" evidence="10">
    <location>
        <begin position="65"/>
        <end position="92"/>
    </location>
</feature>
<feature type="compositionally biased region" description="Basic and acidic residues" evidence="10">
    <location>
        <begin position="108"/>
        <end position="125"/>
    </location>
</feature>
<feature type="compositionally biased region" description="Low complexity" evidence="10">
    <location>
        <begin position="97"/>
        <end position="107"/>
    </location>
</feature>
<keyword evidence="3 9" id="KW-0479">Metal-binding</keyword>
<evidence type="ECO:0000256" key="8">
    <source>
        <dbReference type="PROSITE-ProRule" id="PRU01211"/>
    </source>
</evidence>
<feature type="domain" description="Peptidase M12A" evidence="11">
    <location>
        <begin position="151"/>
        <end position="346"/>
    </location>
</feature>
<dbReference type="PROSITE" id="PS01186">
    <property type="entry name" value="EGF_2"/>
    <property type="match status" value="1"/>
</dbReference>
<keyword evidence="5 9" id="KW-0862">Zinc</keyword>
<reference evidence="13" key="2">
    <citation type="submission" date="2015-08" db="UniProtKB">
        <authorList>
            <consortium name="WormBaseParasite"/>
        </authorList>
    </citation>
    <scope>IDENTIFICATION</scope>
</reference>
<evidence type="ECO:0000259" key="11">
    <source>
        <dbReference type="PROSITE" id="PS51864"/>
    </source>
</evidence>
<keyword evidence="6 9" id="KW-0482">Metalloprotease</keyword>
<evidence type="ECO:0000256" key="5">
    <source>
        <dbReference type="ARBA" id="ARBA00022833"/>
    </source>
</evidence>
<feature type="chain" id="PRO_5005120734" description="Metalloendopeptidase" evidence="9">
    <location>
        <begin position="18"/>
        <end position="500"/>
    </location>
</feature>
<feature type="region of interest" description="Disordered" evidence="10">
    <location>
        <begin position="17"/>
        <end position="153"/>
    </location>
</feature>
<organism evidence="12 13">
    <name type="scientific">Strongyloides venezuelensis</name>
    <name type="common">Threadworm</name>
    <dbReference type="NCBI Taxonomy" id="75913"/>
    <lineage>
        <taxon>Eukaryota</taxon>
        <taxon>Metazoa</taxon>
        <taxon>Ecdysozoa</taxon>
        <taxon>Nematoda</taxon>
        <taxon>Chromadorea</taxon>
        <taxon>Rhabditida</taxon>
        <taxon>Tylenchina</taxon>
        <taxon>Panagrolaimomorpha</taxon>
        <taxon>Strongyloidoidea</taxon>
        <taxon>Strongyloididae</taxon>
        <taxon>Strongyloides</taxon>
    </lineage>
</organism>
<comment type="cofactor">
    <cofactor evidence="9">
        <name>Zn(2+)</name>
        <dbReference type="ChEBI" id="CHEBI:29105"/>
    </cofactor>
    <text evidence="9">Binds 1 zinc ion per subunit.</text>
</comment>
<dbReference type="PANTHER" id="PTHR10127">
    <property type="entry name" value="DISCOIDIN, CUB, EGF, LAMININ , AND ZINC METALLOPROTEASE DOMAIN CONTAINING"/>
    <property type="match status" value="1"/>
</dbReference>
<dbReference type="InterPro" id="IPR035914">
    <property type="entry name" value="Sperma_CUB_dom_sf"/>
</dbReference>
<feature type="compositionally biased region" description="Basic and acidic residues" evidence="10">
    <location>
        <begin position="32"/>
        <end position="55"/>
    </location>
</feature>
<evidence type="ECO:0000256" key="1">
    <source>
        <dbReference type="ARBA" id="ARBA00022536"/>
    </source>
</evidence>
<keyword evidence="9" id="KW-0732">Signal</keyword>
<dbReference type="InterPro" id="IPR001506">
    <property type="entry name" value="Peptidase_M12A"/>
</dbReference>
<dbReference type="Proteomes" id="UP000035680">
    <property type="component" value="Unassembled WGS sequence"/>
</dbReference>
<dbReference type="SMART" id="SM00235">
    <property type="entry name" value="ZnMc"/>
    <property type="match status" value="1"/>
</dbReference>
<reference evidence="12" key="1">
    <citation type="submission" date="2014-07" db="EMBL/GenBank/DDBJ databases">
        <authorList>
            <person name="Martin A.A"/>
            <person name="De Silva N."/>
        </authorList>
    </citation>
    <scope>NUCLEOTIDE SEQUENCE</scope>
</reference>
<feature type="compositionally biased region" description="Basic residues" evidence="10">
    <location>
        <begin position="133"/>
        <end position="144"/>
    </location>
</feature>
<evidence type="ECO:0000256" key="2">
    <source>
        <dbReference type="ARBA" id="ARBA00022670"/>
    </source>
</evidence>
<accession>A0A0K0FJE8</accession>
<dbReference type="GO" id="GO:0004222">
    <property type="term" value="F:metalloendopeptidase activity"/>
    <property type="evidence" value="ECO:0007669"/>
    <property type="project" value="UniProtKB-UniRule"/>
</dbReference>
<protein>
    <recommendedName>
        <fullName evidence="9">Metalloendopeptidase</fullName>
        <ecNumber evidence="9">3.4.24.-</ecNumber>
    </recommendedName>
</protein>
<evidence type="ECO:0000256" key="6">
    <source>
        <dbReference type="ARBA" id="ARBA00023049"/>
    </source>
</evidence>
<dbReference type="Gene3D" id="2.60.120.290">
    <property type="entry name" value="Spermadhesin, CUB domain"/>
    <property type="match status" value="1"/>
</dbReference>
<keyword evidence="2 9" id="KW-0645">Protease</keyword>
<evidence type="ECO:0000256" key="4">
    <source>
        <dbReference type="ARBA" id="ARBA00022801"/>
    </source>
</evidence>
<dbReference type="PANTHER" id="PTHR10127:SF780">
    <property type="entry name" value="METALLOENDOPEPTIDASE"/>
    <property type="match status" value="1"/>
</dbReference>
<evidence type="ECO:0000256" key="3">
    <source>
        <dbReference type="ARBA" id="ARBA00022723"/>
    </source>
</evidence>
<feature type="signal peptide" evidence="9">
    <location>
        <begin position="1"/>
        <end position="17"/>
    </location>
</feature>
<keyword evidence="4 9" id="KW-0378">Hydrolase</keyword>
<keyword evidence="1" id="KW-0245">EGF-like domain</keyword>
<dbReference type="InterPro" id="IPR006026">
    <property type="entry name" value="Peptidase_Metallo"/>
</dbReference>
<dbReference type="PRINTS" id="PR00480">
    <property type="entry name" value="ASTACIN"/>
</dbReference>
<evidence type="ECO:0000256" key="7">
    <source>
        <dbReference type="ARBA" id="ARBA00023157"/>
    </source>
</evidence>
<sequence length="500" mass="56146">MKLLLTLIFILLLPIFSEEKSGGGSKKQPSKSQDKQTSKAPSKKDAKDSNKDKSKTSSKGNSKNSGKDSNKKSNDSDDKDSGKKSSKSDSKKKSSNKKTGSSSGSKPNKSDNDKASESPDSKPSESNDSSSSKSKKKGGKKPSKPTKTTPAPKKDEIKLWDTVIQYVVDNKLKSKFIEIALERIQSRTCLKFEKVNQEDETKSGIYFEKSSGSYAWYGKAVEKKFQRIFLSSAIEERVGYIMFLIGTTLGMFPEHLRSDRDKYVKLEQDHFSNFISESHKIKDTKNYPTFDMSYDYASLLEFSAKYLSKDGEMTIKPFIKEYVYMMGQRKGFTFNNYKYINYRYCSNACKKKKNSCKNSGYLNPRNCNECNCPNGYKGNLCDKIESSPKSCGTTALTASKKKGTLQKDGIINCTYTIKASSSKNVVQLTIDSVKTKKTIPCLQRKGLEIKYRKDRGAMGLNLCGTFQSISIVSETQDVLIQYIGMNSDDNFKLTYVDKKK</sequence>
<dbReference type="PROSITE" id="PS51864">
    <property type="entry name" value="ASTACIN"/>
    <property type="match status" value="1"/>
</dbReference>
<dbReference type="GO" id="GO:0008270">
    <property type="term" value="F:zinc ion binding"/>
    <property type="evidence" value="ECO:0007669"/>
    <property type="project" value="InterPro"/>
</dbReference>
<evidence type="ECO:0000256" key="10">
    <source>
        <dbReference type="SAM" id="MobiDB-lite"/>
    </source>
</evidence>